<evidence type="ECO:0000256" key="1">
    <source>
        <dbReference type="SAM" id="MobiDB-lite"/>
    </source>
</evidence>
<dbReference type="VEuPathDB" id="TriTrypDB:Tb1125.Tb09.v4.0166"/>
<sequence length="505" mass="53631">MPPPPARFLAQLLFAAMFTLIKITAQDADLDAAADKVSGPCDEAAYLSKLLQGWKGELGQKLASVKQHEEDALTWRLAAAASGDSMGARARSALALLSETRARKSATAATQAETKLGPAIATITARLAAVTAVAKAHPGDTITARSANTVETNPAETSGTSAACPITFTMNSAIASCDLNKIAGTDSSTLEADTKTKRHIKLLPDSFFKPTKLKVRALAKGAPATASNLDTNDNGHCHGGDSTGLPASENNVLTAFISPQPGNTRTPTKQEHSTIAGGSKKCADDEANPADTNPTLKHTLHVICQASSFQSRTPTRTTAGEGPALADDGDMQNIARFLLFSPAEIAAIPVAEQTTKIQEKIKSVYGDKNGEFKKNYLQPLQEKQLTFKLGSNQESKSINAIVQGSDAEIVLSYFLGQQYDQNQRKGANTTLPTKEEKTDTGDKTEEKKDGDNKTNATDCTGAEEGKCDKTKCDWNAEKKQCKVKEGAAVISYVMKAPLLLAFLLF</sequence>
<reference evidence="3" key="1">
    <citation type="submission" date="2016-12" db="EMBL/GenBank/DDBJ databases">
        <title>Trypanosoma brucei Minichromosomal Variant Surface Glycoprotein (VSG) Repertoire.</title>
        <authorList>
            <person name="Cross G.A."/>
            <person name="Mugnier M.R."/>
        </authorList>
    </citation>
    <scope>NUCLEOTIDE SEQUENCE</scope>
    <source>
        <strain evidence="3">Tb927.100.34</strain>
    </source>
</reference>
<organism evidence="3">
    <name type="scientific">Trypanosoma brucei</name>
    <dbReference type="NCBI Taxonomy" id="5691"/>
    <lineage>
        <taxon>Eukaryota</taxon>
        <taxon>Discoba</taxon>
        <taxon>Euglenozoa</taxon>
        <taxon>Kinetoplastea</taxon>
        <taxon>Metakinetoplastina</taxon>
        <taxon>Trypanosomatida</taxon>
        <taxon>Trypanosomatidae</taxon>
        <taxon>Trypanosoma</taxon>
    </lineage>
</organism>
<feature type="region of interest" description="Disordered" evidence="1">
    <location>
        <begin position="258"/>
        <end position="294"/>
    </location>
</feature>
<dbReference type="EMBL" id="KY404812">
    <property type="protein sequence ID" value="ARB51420.1"/>
    <property type="molecule type" value="Genomic_DNA"/>
</dbReference>
<feature type="compositionally biased region" description="Polar residues" evidence="1">
    <location>
        <begin position="307"/>
        <end position="318"/>
    </location>
</feature>
<accession>A0A1V0G0B4</accession>
<proteinExistence type="predicted"/>
<dbReference type="VEuPathDB" id="TriTrypDB:Tb09.v4.0192"/>
<feature type="region of interest" description="Disordered" evidence="1">
    <location>
        <begin position="424"/>
        <end position="464"/>
    </location>
</feature>
<dbReference type="VEuPathDB" id="TriTrypDB:Tbg972.9.580"/>
<name>A0A1V0G0B4_9TRYP</name>
<feature type="region of interest" description="Disordered" evidence="1">
    <location>
        <begin position="307"/>
        <end position="327"/>
    </location>
</feature>
<evidence type="ECO:0000313" key="3">
    <source>
        <dbReference type="EMBL" id="ARB51420.1"/>
    </source>
</evidence>
<feature type="compositionally biased region" description="Basic and acidic residues" evidence="1">
    <location>
        <begin position="433"/>
        <end position="452"/>
    </location>
</feature>
<protein>
    <submittedName>
        <fullName evidence="3">Variant surface glycoprotein</fullName>
    </submittedName>
</protein>
<feature type="chain" id="PRO_5012775772" evidence="2">
    <location>
        <begin position="26"/>
        <end position="505"/>
    </location>
</feature>
<dbReference type="VEuPathDB" id="TriTrypDB:Tb427_000626300"/>
<dbReference type="VEuPathDB" id="TriTrypDB:Tb427_000425800"/>
<feature type="signal peptide" evidence="2">
    <location>
        <begin position="1"/>
        <end position="25"/>
    </location>
</feature>
<evidence type="ECO:0000256" key="2">
    <source>
        <dbReference type="SAM" id="SignalP"/>
    </source>
</evidence>
<keyword evidence="2" id="KW-0732">Signal</keyword>
<dbReference type="SUPFAM" id="SSF58087">
    <property type="entry name" value="Variant surface glycoprotein (N-terminal domain)"/>
    <property type="match status" value="1"/>
</dbReference>
<dbReference type="AlphaFoldDB" id="A0A1V0G0B4"/>